<dbReference type="InterPro" id="IPR045324">
    <property type="entry name" value="Small_multidrug_res"/>
</dbReference>
<dbReference type="GO" id="GO:0005886">
    <property type="term" value="C:plasma membrane"/>
    <property type="evidence" value="ECO:0007669"/>
    <property type="project" value="UniProtKB-SubCell"/>
</dbReference>
<evidence type="ECO:0000256" key="7">
    <source>
        <dbReference type="SAM" id="Phobius"/>
    </source>
</evidence>
<keyword evidence="3 6" id="KW-0812">Transmembrane</keyword>
<comment type="subcellular location">
    <subcellularLocation>
        <location evidence="1 6">Cell membrane</location>
        <topology evidence="1 6">Multi-pass membrane protein</topology>
    </subcellularLocation>
</comment>
<accession>A0A229NT94</accession>
<evidence type="ECO:0000256" key="4">
    <source>
        <dbReference type="ARBA" id="ARBA00022989"/>
    </source>
</evidence>
<evidence type="ECO:0000313" key="8">
    <source>
        <dbReference type="EMBL" id="OXM13066.1"/>
    </source>
</evidence>
<evidence type="ECO:0000256" key="6">
    <source>
        <dbReference type="RuleBase" id="RU003942"/>
    </source>
</evidence>
<evidence type="ECO:0000256" key="2">
    <source>
        <dbReference type="ARBA" id="ARBA00022475"/>
    </source>
</evidence>
<keyword evidence="2" id="KW-1003">Cell membrane</keyword>
<feature type="transmembrane region" description="Helical" evidence="7">
    <location>
        <begin position="42"/>
        <end position="59"/>
    </location>
</feature>
<keyword evidence="5 7" id="KW-0472">Membrane</keyword>
<sequence length="123" mass="13545">MQNQATINNKPRGLSKGWLFVILTCTAELVWVYGFLTASLPWHFVLIAALIVLDFYFLFKACELIPTGTVYALFAASGTAGTALMDLFLFNGSFSFAKTFFMSLLLIGVIMLKLADGKSSRKS</sequence>
<reference evidence="8 9" key="1">
    <citation type="submission" date="2017-07" db="EMBL/GenBank/DDBJ databases">
        <title>Paenibacillus herberti R33 genome sequencing and assembly.</title>
        <authorList>
            <person name="Su W."/>
        </authorList>
    </citation>
    <scope>NUCLEOTIDE SEQUENCE [LARGE SCALE GENOMIC DNA]</scope>
    <source>
        <strain evidence="8 9">R33</strain>
    </source>
</reference>
<evidence type="ECO:0000256" key="3">
    <source>
        <dbReference type="ARBA" id="ARBA00022692"/>
    </source>
</evidence>
<keyword evidence="9" id="KW-1185">Reference proteome</keyword>
<dbReference type="InterPro" id="IPR037185">
    <property type="entry name" value="EmrE-like"/>
</dbReference>
<comment type="caution">
    <text evidence="8">The sequence shown here is derived from an EMBL/GenBank/DDBJ whole genome shotgun (WGS) entry which is preliminary data.</text>
</comment>
<organism evidence="8 9">
    <name type="scientific">Paenibacillus herberti</name>
    <dbReference type="NCBI Taxonomy" id="1619309"/>
    <lineage>
        <taxon>Bacteria</taxon>
        <taxon>Bacillati</taxon>
        <taxon>Bacillota</taxon>
        <taxon>Bacilli</taxon>
        <taxon>Bacillales</taxon>
        <taxon>Paenibacillaceae</taxon>
        <taxon>Paenibacillus</taxon>
    </lineage>
</organism>
<dbReference type="Pfam" id="PF00893">
    <property type="entry name" value="Multi_Drug_Res"/>
    <property type="match status" value="1"/>
</dbReference>
<feature type="transmembrane region" description="Helical" evidence="7">
    <location>
        <begin position="96"/>
        <end position="115"/>
    </location>
</feature>
<gene>
    <name evidence="8" type="ORF">CGZ75_23075</name>
</gene>
<evidence type="ECO:0000256" key="1">
    <source>
        <dbReference type="ARBA" id="ARBA00004651"/>
    </source>
</evidence>
<proteinExistence type="inferred from homology"/>
<comment type="similarity">
    <text evidence="6">Belongs to the drug/metabolite transporter (DMT) superfamily. Small multidrug resistance (SMR) (TC 2.A.7.1) family.</text>
</comment>
<dbReference type="GO" id="GO:0022857">
    <property type="term" value="F:transmembrane transporter activity"/>
    <property type="evidence" value="ECO:0007669"/>
    <property type="project" value="InterPro"/>
</dbReference>
<dbReference type="EMBL" id="NMUQ01000004">
    <property type="protein sequence ID" value="OXM13066.1"/>
    <property type="molecule type" value="Genomic_DNA"/>
</dbReference>
<feature type="transmembrane region" description="Helical" evidence="7">
    <location>
        <begin position="71"/>
        <end position="90"/>
    </location>
</feature>
<dbReference type="Gene3D" id="1.10.3730.20">
    <property type="match status" value="1"/>
</dbReference>
<protein>
    <submittedName>
        <fullName evidence="8">Ligand-binding protein SH3</fullName>
    </submittedName>
</protein>
<keyword evidence="4 7" id="KW-1133">Transmembrane helix</keyword>
<dbReference type="AlphaFoldDB" id="A0A229NT94"/>
<dbReference type="OrthoDB" id="2168659at2"/>
<dbReference type="InterPro" id="IPR000390">
    <property type="entry name" value="Small_drug/metabolite_transptr"/>
</dbReference>
<dbReference type="SUPFAM" id="SSF103481">
    <property type="entry name" value="Multidrug resistance efflux transporter EmrE"/>
    <property type="match status" value="1"/>
</dbReference>
<dbReference type="PANTHER" id="PTHR30561:SF7">
    <property type="entry name" value="GUANIDINIUM EFFLUX SYSTEM SUBUNIT GDNC-RELATED"/>
    <property type="match status" value="1"/>
</dbReference>
<feature type="transmembrane region" description="Helical" evidence="7">
    <location>
        <begin position="17"/>
        <end position="36"/>
    </location>
</feature>
<dbReference type="PANTHER" id="PTHR30561">
    <property type="entry name" value="SMR FAMILY PROTON-DEPENDENT DRUG EFFLUX TRANSPORTER SUGE"/>
    <property type="match status" value="1"/>
</dbReference>
<evidence type="ECO:0000256" key="5">
    <source>
        <dbReference type="ARBA" id="ARBA00023136"/>
    </source>
</evidence>
<name>A0A229NT94_9BACL</name>
<dbReference type="Proteomes" id="UP000215145">
    <property type="component" value="Unassembled WGS sequence"/>
</dbReference>
<evidence type="ECO:0000313" key="9">
    <source>
        <dbReference type="Proteomes" id="UP000215145"/>
    </source>
</evidence>
<dbReference type="RefSeq" id="WP_089526721.1">
    <property type="nucleotide sequence ID" value="NZ_NMUQ01000004.1"/>
</dbReference>